<dbReference type="SUPFAM" id="SSF46689">
    <property type="entry name" value="Homeodomain-like"/>
    <property type="match status" value="1"/>
</dbReference>
<keyword evidence="1" id="KW-0678">Repressor</keyword>
<accession>A0A544UH91</accession>
<comment type="caution">
    <text evidence="5">The sequence shown here is derived from an EMBL/GenBank/DDBJ whole genome shotgun (WGS) entry which is preliminary data.</text>
</comment>
<protein>
    <submittedName>
        <fullName evidence="5">TetR/AcrR family transcriptional regulator</fullName>
    </submittedName>
</protein>
<dbReference type="Pfam" id="PF00440">
    <property type="entry name" value="TetR_N"/>
    <property type="match status" value="1"/>
</dbReference>
<gene>
    <name evidence="5" type="ORF">C7Y47_12855</name>
</gene>
<dbReference type="Proteomes" id="UP000317944">
    <property type="component" value="Unassembled WGS sequence"/>
</dbReference>
<organism evidence="5 6">
    <name type="scientific">Lysinibacillus sphaericus</name>
    <name type="common">Bacillus sphaericus</name>
    <dbReference type="NCBI Taxonomy" id="1421"/>
    <lineage>
        <taxon>Bacteria</taxon>
        <taxon>Bacillati</taxon>
        <taxon>Bacillota</taxon>
        <taxon>Bacilli</taxon>
        <taxon>Bacillales</taxon>
        <taxon>Bacillaceae</taxon>
        <taxon>Lysinibacillus</taxon>
    </lineage>
</organism>
<dbReference type="PRINTS" id="PR00455">
    <property type="entry name" value="HTHTETR"/>
</dbReference>
<sequence>MARGRKVNSNGERSKQLLLEKALELFSEKGYHDTKISDIVKAANVTQPTFYLYFESKDALYTNLNKRFQHGFDEIMSKQSVEGEEGLEGFVTELKQKIQMLFVYIIDNPKLTKIGLFESKQSLVVKSRLTQQFTHLIHRYDCAHILQSYCADINIVVDSFVGSLERLILTNLLEQKKQPCELASDLVHLYFLREVNTKKLNENSSHHIR</sequence>
<evidence type="ECO:0000256" key="3">
    <source>
        <dbReference type="PROSITE-ProRule" id="PRU00335"/>
    </source>
</evidence>
<dbReference type="EMBL" id="SADV01000009">
    <property type="protein sequence ID" value="TQR32209.1"/>
    <property type="molecule type" value="Genomic_DNA"/>
</dbReference>
<evidence type="ECO:0000256" key="2">
    <source>
        <dbReference type="ARBA" id="ARBA00023125"/>
    </source>
</evidence>
<dbReference type="PROSITE" id="PS50977">
    <property type="entry name" value="HTH_TETR_2"/>
    <property type="match status" value="1"/>
</dbReference>
<feature type="DNA-binding region" description="H-T-H motif" evidence="3">
    <location>
        <begin position="35"/>
        <end position="54"/>
    </location>
</feature>
<dbReference type="OrthoDB" id="9812484at2"/>
<dbReference type="InterPro" id="IPR009057">
    <property type="entry name" value="Homeodomain-like_sf"/>
</dbReference>
<dbReference type="InterPro" id="IPR001647">
    <property type="entry name" value="HTH_TetR"/>
</dbReference>
<dbReference type="GO" id="GO:0003677">
    <property type="term" value="F:DNA binding"/>
    <property type="evidence" value="ECO:0007669"/>
    <property type="project" value="UniProtKB-UniRule"/>
</dbReference>
<evidence type="ECO:0000259" key="4">
    <source>
        <dbReference type="PROSITE" id="PS50977"/>
    </source>
</evidence>
<evidence type="ECO:0000256" key="1">
    <source>
        <dbReference type="ARBA" id="ARBA00022491"/>
    </source>
</evidence>
<dbReference type="PANTHER" id="PTHR43479:SF11">
    <property type="entry name" value="ACREF_ENVCD OPERON REPRESSOR-RELATED"/>
    <property type="match status" value="1"/>
</dbReference>
<keyword evidence="2 3" id="KW-0238">DNA-binding</keyword>
<dbReference type="AlphaFoldDB" id="A0A544UH91"/>
<proteinExistence type="predicted"/>
<feature type="domain" description="HTH tetR-type" evidence="4">
    <location>
        <begin position="12"/>
        <end position="72"/>
    </location>
</feature>
<reference evidence="5 6" key="1">
    <citation type="submission" date="2018-03" db="EMBL/GenBank/DDBJ databases">
        <title>Aerobic endospore-forming bacteria genome sequencing and assembly.</title>
        <authorList>
            <person name="Cavalcante D.A."/>
            <person name="Driks A."/>
            <person name="Putonti C."/>
            <person name="De-Souza M.T."/>
        </authorList>
    </citation>
    <scope>NUCLEOTIDE SEQUENCE [LARGE SCALE GENOMIC DNA]</scope>
    <source>
        <strain evidence="5 6">SDF0037</strain>
    </source>
</reference>
<evidence type="ECO:0000313" key="6">
    <source>
        <dbReference type="Proteomes" id="UP000317944"/>
    </source>
</evidence>
<evidence type="ECO:0000313" key="5">
    <source>
        <dbReference type="EMBL" id="TQR32209.1"/>
    </source>
</evidence>
<dbReference type="Gene3D" id="1.10.357.10">
    <property type="entry name" value="Tetracycline Repressor, domain 2"/>
    <property type="match status" value="1"/>
</dbReference>
<dbReference type="PANTHER" id="PTHR43479">
    <property type="entry name" value="ACREF/ENVCD OPERON REPRESSOR-RELATED"/>
    <property type="match status" value="1"/>
</dbReference>
<dbReference type="InterPro" id="IPR050624">
    <property type="entry name" value="HTH-type_Tx_Regulator"/>
</dbReference>
<dbReference type="RefSeq" id="WP_142509144.1">
    <property type="nucleotide sequence ID" value="NZ_SADV01000009.1"/>
</dbReference>
<name>A0A544UH91_LYSSH</name>